<reference evidence="1 2" key="1">
    <citation type="submission" date="2019-11" db="EMBL/GenBank/DDBJ databases">
        <title>Genome sequence of Deinococcus xianganensis Y35, AI-2 producing algicidal bacterium, isolated from lake water.</title>
        <authorList>
            <person name="Li Y."/>
        </authorList>
    </citation>
    <scope>NUCLEOTIDE SEQUENCE [LARGE SCALE GENOMIC DNA]</scope>
    <source>
        <strain evidence="1 2">Y35</strain>
    </source>
</reference>
<accession>A0A6I4YIR1</accession>
<comment type="caution">
    <text evidence="1">The sequence shown here is derived from an EMBL/GenBank/DDBJ whole genome shotgun (WGS) entry which is preliminary data.</text>
</comment>
<proteinExistence type="predicted"/>
<dbReference type="EMBL" id="WVHK01000091">
    <property type="protein sequence ID" value="MXV21372.1"/>
    <property type="molecule type" value="Genomic_DNA"/>
</dbReference>
<name>A0A6I4YIR1_9DEIO</name>
<evidence type="ECO:0000313" key="1">
    <source>
        <dbReference type="EMBL" id="MXV21372.1"/>
    </source>
</evidence>
<dbReference type="RefSeq" id="WP_160981599.1">
    <property type="nucleotide sequence ID" value="NZ_WVHK01000091.1"/>
</dbReference>
<gene>
    <name evidence="1" type="ORF">GLX28_17240</name>
</gene>
<keyword evidence="2" id="KW-1185">Reference proteome</keyword>
<dbReference type="AlphaFoldDB" id="A0A6I4YIR1"/>
<protein>
    <submittedName>
        <fullName evidence="1">Uncharacterized protein</fullName>
    </submittedName>
</protein>
<evidence type="ECO:0000313" key="2">
    <source>
        <dbReference type="Proteomes" id="UP000430519"/>
    </source>
</evidence>
<sequence>MLSRAPQSSARATTPSATLPAWQGRALTSLIMGAALVGALLAPHASPAAWNAREGGIEACLDALGGRTDLDGRRLVPSSVTVGEGTFSAQVQAVRTSAAGFDRGAPVTLTCTVRGSHVQVTDRPS</sequence>
<dbReference type="Proteomes" id="UP000430519">
    <property type="component" value="Unassembled WGS sequence"/>
</dbReference>
<organism evidence="1 2">
    <name type="scientific">Deinococcus xianganensis</name>
    <dbReference type="NCBI Taxonomy" id="1507289"/>
    <lineage>
        <taxon>Bacteria</taxon>
        <taxon>Thermotogati</taxon>
        <taxon>Deinococcota</taxon>
        <taxon>Deinococci</taxon>
        <taxon>Deinococcales</taxon>
        <taxon>Deinococcaceae</taxon>
        <taxon>Deinococcus</taxon>
    </lineage>
</organism>